<organism evidence="1 2">
    <name type="scientific">Leucobacter chromiisoli</name>
    <dbReference type="NCBI Taxonomy" id="2796471"/>
    <lineage>
        <taxon>Bacteria</taxon>
        <taxon>Bacillati</taxon>
        <taxon>Actinomycetota</taxon>
        <taxon>Actinomycetes</taxon>
        <taxon>Micrococcales</taxon>
        <taxon>Microbacteriaceae</taxon>
        <taxon>Leucobacter</taxon>
    </lineage>
</organism>
<keyword evidence="2" id="KW-1185">Reference proteome</keyword>
<evidence type="ECO:0000313" key="1">
    <source>
        <dbReference type="EMBL" id="MBK0419992.1"/>
    </source>
</evidence>
<protein>
    <submittedName>
        <fullName evidence="1">Uncharacterized protein</fullName>
    </submittedName>
</protein>
<accession>A0A934QBE1</accession>
<reference evidence="1" key="1">
    <citation type="submission" date="2020-12" db="EMBL/GenBank/DDBJ databases">
        <title>Leucobacter sp. CAS1, isolated from Chromium sludge.</title>
        <authorList>
            <person name="Xu Z."/>
        </authorList>
    </citation>
    <scope>NUCLEOTIDE SEQUENCE</scope>
    <source>
        <strain evidence="1">CSA1</strain>
    </source>
</reference>
<evidence type="ECO:0000313" key="2">
    <source>
        <dbReference type="Proteomes" id="UP000608530"/>
    </source>
</evidence>
<comment type="caution">
    <text evidence="1">The sequence shown here is derived from an EMBL/GenBank/DDBJ whole genome shotgun (WGS) entry which is preliminary data.</text>
</comment>
<proteinExistence type="predicted"/>
<dbReference type="AlphaFoldDB" id="A0A934QBE1"/>
<dbReference type="Proteomes" id="UP000608530">
    <property type="component" value="Unassembled WGS sequence"/>
</dbReference>
<gene>
    <name evidence="1" type="ORF">JD276_13220</name>
</gene>
<dbReference type="RefSeq" id="WP_200116134.1">
    <property type="nucleotide sequence ID" value="NZ_JAEHOH010000020.1"/>
</dbReference>
<sequence>MTTSDIFSRVWFETVDAAATIGMSKLDAEAQAIETLMVEVRAGRLEVDLEKALLSEIRKADATHGRHADALLSKIAAGNAPLVMEDFEMVVTLGAGHRKTWYYVDPEDLDVMNEIRYKNYRDSRDSFQRFNSDIIAVRPIVAEHLTMGLAFEAGAFDLVAEAVAS</sequence>
<name>A0A934QBE1_9MICO</name>
<dbReference type="EMBL" id="JAEHOH010000020">
    <property type="protein sequence ID" value="MBK0419992.1"/>
    <property type="molecule type" value="Genomic_DNA"/>
</dbReference>